<accession>A0A8B7ZPY4</accession>
<dbReference type="OMA" id="CEAHTIE"/>
<dbReference type="OrthoDB" id="10051210at2759"/>
<dbReference type="AlphaFoldDB" id="A0A8B7ZPY4"/>
<reference evidence="2" key="1">
    <citation type="submission" date="2025-08" db="UniProtKB">
        <authorList>
            <consortium name="RefSeq"/>
        </authorList>
    </citation>
    <scope>IDENTIFICATION</scope>
</reference>
<dbReference type="RefSeq" id="XP_022105476.1">
    <property type="nucleotide sequence ID" value="XM_022249784.1"/>
</dbReference>
<name>A0A8B7ZPY4_ACAPL</name>
<dbReference type="PANTHER" id="PTHR47331">
    <property type="entry name" value="PHD-TYPE DOMAIN-CONTAINING PROTEIN"/>
    <property type="match status" value="1"/>
</dbReference>
<sequence>MADIEATFHQVKVPDGDCNALRFLWWPGGDHSKEPTNHQMLVHLYGATSSPGCAGFCLRRTAEDNPENFDEETVTAVQENFYVGDRLVPVKTEDEVIRLANQLMEFLAKGGVRLTKWVCNSREVTEAIPVEERAQSVLKLDFDHLPIERTLGVKWDVEADKLGIQNVSDPSQWRYVDSASHPADDGSRGLTADEMIRDQRWLHGPEFLWKDEEQ</sequence>
<protein>
    <submittedName>
        <fullName evidence="2">Uncharacterized protein LOC110987230</fullName>
    </submittedName>
</protein>
<dbReference type="GeneID" id="110987230"/>
<dbReference type="SUPFAM" id="SSF56672">
    <property type="entry name" value="DNA/RNA polymerases"/>
    <property type="match status" value="1"/>
</dbReference>
<organism evidence="1 2">
    <name type="scientific">Acanthaster planci</name>
    <name type="common">Crown-of-thorns starfish</name>
    <dbReference type="NCBI Taxonomy" id="133434"/>
    <lineage>
        <taxon>Eukaryota</taxon>
        <taxon>Metazoa</taxon>
        <taxon>Echinodermata</taxon>
        <taxon>Eleutherozoa</taxon>
        <taxon>Asterozoa</taxon>
        <taxon>Asteroidea</taxon>
        <taxon>Valvatacea</taxon>
        <taxon>Valvatida</taxon>
        <taxon>Acanthasteridae</taxon>
        <taxon>Acanthaster</taxon>
    </lineage>
</organism>
<dbReference type="PANTHER" id="PTHR47331:SF1">
    <property type="entry name" value="GAG-LIKE PROTEIN"/>
    <property type="match status" value="1"/>
</dbReference>
<keyword evidence="1" id="KW-1185">Reference proteome</keyword>
<gene>
    <name evidence="2" type="primary">LOC110987230</name>
</gene>
<evidence type="ECO:0000313" key="2">
    <source>
        <dbReference type="RefSeq" id="XP_022105476.1"/>
    </source>
</evidence>
<evidence type="ECO:0000313" key="1">
    <source>
        <dbReference type="Proteomes" id="UP000694845"/>
    </source>
</evidence>
<dbReference type="Proteomes" id="UP000694845">
    <property type="component" value="Unplaced"/>
</dbReference>
<dbReference type="InterPro" id="IPR043502">
    <property type="entry name" value="DNA/RNA_pol_sf"/>
</dbReference>
<dbReference type="KEGG" id="aplc:110987230"/>
<proteinExistence type="predicted"/>